<protein>
    <submittedName>
        <fullName evidence="2">Glyoxalase/bleomycin resistance protein/dioxygenase</fullName>
    </submittedName>
</protein>
<evidence type="ECO:0000259" key="1">
    <source>
        <dbReference type="PROSITE" id="PS51819"/>
    </source>
</evidence>
<dbReference type="CDD" id="cd07246">
    <property type="entry name" value="VOC_like"/>
    <property type="match status" value="1"/>
</dbReference>
<dbReference type="InterPro" id="IPR037523">
    <property type="entry name" value="VOC_core"/>
</dbReference>
<comment type="caution">
    <text evidence="2">The sequence shown here is derived from an EMBL/GenBank/DDBJ whole genome shotgun (WGS) entry which is preliminary data.</text>
</comment>
<feature type="domain" description="VOC" evidence="1">
    <location>
        <begin position="17"/>
        <end position="140"/>
    </location>
</feature>
<evidence type="ECO:0000313" key="2">
    <source>
        <dbReference type="EMBL" id="KAG7370879.1"/>
    </source>
</evidence>
<reference evidence="2" key="2">
    <citation type="submission" date="2021-04" db="EMBL/GenBank/DDBJ databases">
        <authorList>
            <person name="Podell S."/>
        </authorList>
    </citation>
    <scope>NUCLEOTIDE SEQUENCE</scope>
    <source>
        <strain evidence="2">Hildebrandi</strain>
    </source>
</reference>
<dbReference type="InterPro" id="IPR004360">
    <property type="entry name" value="Glyas_Fos-R_dOase_dom"/>
</dbReference>
<proteinExistence type="predicted"/>
<dbReference type="PROSITE" id="PS51819">
    <property type="entry name" value="VOC"/>
    <property type="match status" value="1"/>
</dbReference>
<evidence type="ECO:0000313" key="3">
    <source>
        <dbReference type="Proteomes" id="UP000693970"/>
    </source>
</evidence>
<gene>
    <name evidence="2" type="ORF">IV203_019449</name>
</gene>
<dbReference type="EMBL" id="JAGRRH010000004">
    <property type="protein sequence ID" value="KAG7370879.1"/>
    <property type="molecule type" value="Genomic_DNA"/>
</dbReference>
<dbReference type="Proteomes" id="UP000693970">
    <property type="component" value="Unassembled WGS sequence"/>
</dbReference>
<sequence length="142" mass="14814">MSSILIKKSVGKSTREGFGTVTPYLIVEKIGPFVAFLTKAFGAKETHRSQGSGGGWHCEVQIGDSDLGGSIMIGGDQVSGGKTVPATMMLYVENADDVFQNAVAAGAKVEMAIQDGFAGPSSRGGSVIDPFGFTWYLATETN</sequence>
<dbReference type="AlphaFoldDB" id="A0A9K3LYI4"/>
<dbReference type="PANTHER" id="PTHR34109:SF1">
    <property type="entry name" value="VOC DOMAIN-CONTAINING PROTEIN"/>
    <property type="match status" value="1"/>
</dbReference>
<name>A0A9K3LYI4_9STRA</name>
<accession>A0A9K3LYI4</accession>
<keyword evidence="3" id="KW-1185">Reference proteome</keyword>
<dbReference type="Pfam" id="PF00903">
    <property type="entry name" value="Glyoxalase"/>
    <property type="match status" value="1"/>
</dbReference>
<dbReference type="PANTHER" id="PTHR34109">
    <property type="entry name" value="BNAUNNG04460D PROTEIN-RELATED"/>
    <property type="match status" value="1"/>
</dbReference>
<reference evidence="2" key="1">
    <citation type="journal article" date="2021" name="Sci. Rep.">
        <title>Diploid genomic architecture of Nitzschia inconspicua, an elite biomass production diatom.</title>
        <authorList>
            <person name="Oliver A."/>
            <person name="Podell S."/>
            <person name="Pinowska A."/>
            <person name="Traller J.C."/>
            <person name="Smith S.R."/>
            <person name="McClure R."/>
            <person name="Beliaev A."/>
            <person name="Bohutskyi P."/>
            <person name="Hill E.A."/>
            <person name="Rabines A."/>
            <person name="Zheng H."/>
            <person name="Allen L.Z."/>
            <person name="Kuo A."/>
            <person name="Grigoriev I.V."/>
            <person name="Allen A.E."/>
            <person name="Hazlebeck D."/>
            <person name="Allen E.E."/>
        </authorList>
    </citation>
    <scope>NUCLEOTIDE SEQUENCE</scope>
    <source>
        <strain evidence="2">Hildebrandi</strain>
    </source>
</reference>
<organism evidence="2 3">
    <name type="scientific">Nitzschia inconspicua</name>
    <dbReference type="NCBI Taxonomy" id="303405"/>
    <lineage>
        <taxon>Eukaryota</taxon>
        <taxon>Sar</taxon>
        <taxon>Stramenopiles</taxon>
        <taxon>Ochrophyta</taxon>
        <taxon>Bacillariophyta</taxon>
        <taxon>Bacillariophyceae</taxon>
        <taxon>Bacillariophycidae</taxon>
        <taxon>Bacillariales</taxon>
        <taxon>Bacillariaceae</taxon>
        <taxon>Nitzschia</taxon>
    </lineage>
</organism>